<dbReference type="Pfam" id="PF02518">
    <property type="entry name" value="HATPase_c"/>
    <property type="match status" value="1"/>
</dbReference>
<evidence type="ECO:0000256" key="2">
    <source>
        <dbReference type="ARBA" id="ARBA00012438"/>
    </source>
</evidence>
<dbReference type="PROSITE" id="PS50109">
    <property type="entry name" value="HIS_KIN"/>
    <property type="match status" value="1"/>
</dbReference>
<evidence type="ECO:0000259" key="11">
    <source>
        <dbReference type="PROSITE" id="PS50109"/>
    </source>
</evidence>
<feature type="compositionally biased region" description="Gly residues" evidence="9">
    <location>
        <begin position="1"/>
        <end position="18"/>
    </location>
</feature>
<dbReference type="Gene3D" id="1.20.5.1930">
    <property type="match status" value="1"/>
</dbReference>
<dbReference type="InterPro" id="IPR003594">
    <property type="entry name" value="HATPase_dom"/>
</dbReference>
<keyword evidence="8" id="KW-0902">Two-component regulatory system</keyword>
<dbReference type="InterPro" id="IPR050482">
    <property type="entry name" value="Sensor_HK_TwoCompSys"/>
</dbReference>
<evidence type="ECO:0000256" key="7">
    <source>
        <dbReference type="ARBA" id="ARBA00022840"/>
    </source>
</evidence>
<keyword evidence="10" id="KW-1133">Transmembrane helix</keyword>
<evidence type="ECO:0000256" key="6">
    <source>
        <dbReference type="ARBA" id="ARBA00022777"/>
    </source>
</evidence>
<dbReference type="EC" id="2.7.13.3" evidence="2"/>
<evidence type="ECO:0000256" key="3">
    <source>
        <dbReference type="ARBA" id="ARBA00022553"/>
    </source>
</evidence>
<dbReference type="CDD" id="cd16917">
    <property type="entry name" value="HATPase_UhpB-NarQ-NarX-like"/>
    <property type="match status" value="1"/>
</dbReference>
<keyword evidence="10" id="KW-0812">Transmembrane</keyword>
<dbReference type="Pfam" id="PF23539">
    <property type="entry name" value="DUF7134"/>
    <property type="match status" value="1"/>
</dbReference>
<dbReference type="SUPFAM" id="SSF55874">
    <property type="entry name" value="ATPase domain of HSP90 chaperone/DNA topoisomerase II/histidine kinase"/>
    <property type="match status" value="1"/>
</dbReference>
<accession>A0AA97FEZ8</accession>
<keyword evidence="10" id="KW-0472">Membrane</keyword>
<dbReference type="PANTHER" id="PTHR24421">
    <property type="entry name" value="NITRATE/NITRITE SENSOR PROTEIN NARX-RELATED"/>
    <property type="match status" value="1"/>
</dbReference>
<dbReference type="KEGG" id="mbet:N8K70_11075"/>
<dbReference type="RefSeq" id="WP_317138400.1">
    <property type="nucleotide sequence ID" value="NZ_CP118157.1"/>
</dbReference>
<evidence type="ECO:0000256" key="4">
    <source>
        <dbReference type="ARBA" id="ARBA00022679"/>
    </source>
</evidence>
<dbReference type="Proteomes" id="UP001305498">
    <property type="component" value="Chromosome"/>
</dbReference>
<keyword evidence="5" id="KW-0547">Nucleotide-binding</keyword>
<feature type="transmembrane region" description="Helical" evidence="10">
    <location>
        <begin position="84"/>
        <end position="117"/>
    </location>
</feature>
<name>A0AA97FEZ8_9MICO</name>
<feature type="transmembrane region" description="Helical" evidence="10">
    <location>
        <begin position="123"/>
        <end position="145"/>
    </location>
</feature>
<dbReference type="InterPro" id="IPR055558">
    <property type="entry name" value="DUF7134"/>
</dbReference>
<evidence type="ECO:0000313" key="13">
    <source>
        <dbReference type="Proteomes" id="UP001305498"/>
    </source>
</evidence>
<gene>
    <name evidence="12" type="ORF">N8K70_11075</name>
</gene>
<keyword evidence="4" id="KW-0808">Transferase</keyword>
<evidence type="ECO:0000313" key="12">
    <source>
        <dbReference type="EMBL" id="WOF21923.1"/>
    </source>
</evidence>
<evidence type="ECO:0000256" key="8">
    <source>
        <dbReference type="ARBA" id="ARBA00023012"/>
    </source>
</evidence>
<feature type="transmembrane region" description="Helical" evidence="10">
    <location>
        <begin position="152"/>
        <end position="169"/>
    </location>
</feature>
<feature type="transmembrane region" description="Helical" evidence="10">
    <location>
        <begin position="58"/>
        <end position="77"/>
    </location>
</feature>
<dbReference type="Pfam" id="PF07730">
    <property type="entry name" value="HisKA_3"/>
    <property type="match status" value="1"/>
</dbReference>
<dbReference type="InterPro" id="IPR005467">
    <property type="entry name" value="His_kinase_dom"/>
</dbReference>
<dbReference type="Gene3D" id="3.30.565.10">
    <property type="entry name" value="Histidine kinase-like ATPase, C-terminal domain"/>
    <property type="match status" value="1"/>
</dbReference>
<keyword evidence="6 12" id="KW-0418">Kinase</keyword>
<feature type="transmembrane region" description="Helical" evidence="10">
    <location>
        <begin position="34"/>
        <end position="52"/>
    </location>
</feature>
<comment type="catalytic activity">
    <reaction evidence="1">
        <text>ATP + protein L-histidine = ADP + protein N-phospho-L-histidine.</text>
        <dbReference type="EC" id="2.7.13.3"/>
    </reaction>
</comment>
<organism evidence="12 13">
    <name type="scientific">Microbacterium betulae</name>
    <dbReference type="NCBI Taxonomy" id="2981139"/>
    <lineage>
        <taxon>Bacteria</taxon>
        <taxon>Bacillati</taxon>
        <taxon>Actinomycetota</taxon>
        <taxon>Actinomycetes</taxon>
        <taxon>Micrococcales</taxon>
        <taxon>Microbacteriaceae</taxon>
        <taxon>Microbacterium</taxon>
    </lineage>
</organism>
<dbReference type="EMBL" id="CP118157">
    <property type="protein sequence ID" value="WOF21923.1"/>
    <property type="molecule type" value="Genomic_DNA"/>
</dbReference>
<dbReference type="GO" id="GO:0046983">
    <property type="term" value="F:protein dimerization activity"/>
    <property type="evidence" value="ECO:0007669"/>
    <property type="project" value="InterPro"/>
</dbReference>
<evidence type="ECO:0000256" key="5">
    <source>
        <dbReference type="ARBA" id="ARBA00022741"/>
    </source>
</evidence>
<feature type="domain" description="Histidine kinase" evidence="11">
    <location>
        <begin position="316"/>
        <end position="406"/>
    </location>
</feature>
<reference evidence="12 13" key="1">
    <citation type="submission" date="2023-02" db="EMBL/GenBank/DDBJ databases">
        <title>Microbacterium betulae sp. nov., isolated from birch wood.</title>
        <authorList>
            <person name="Pasciak M."/>
            <person name="Pawlik K.J."/>
            <person name="Martynowski D."/>
            <person name="Laczmanski L."/>
            <person name="Ciekot J."/>
            <person name="Szponar B."/>
            <person name="Wojcik-Fatla A."/>
            <person name="Mackiewicz B."/>
            <person name="Farian E."/>
            <person name="Cholewa G."/>
            <person name="Cholewa A."/>
            <person name="Dutkiewicz J."/>
        </authorList>
    </citation>
    <scope>NUCLEOTIDE SEQUENCE [LARGE SCALE GENOMIC DNA]</scope>
    <source>
        <strain evidence="12 13">AB</strain>
    </source>
</reference>
<dbReference type="AlphaFoldDB" id="A0AA97FEZ8"/>
<dbReference type="GO" id="GO:0000155">
    <property type="term" value="F:phosphorelay sensor kinase activity"/>
    <property type="evidence" value="ECO:0007669"/>
    <property type="project" value="InterPro"/>
</dbReference>
<evidence type="ECO:0000256" key="10">
    <source>
        <dbReference type="SAM" id="Phobius"/>
    </source>
</evidence>
<protein>
    <recommendedName>
        <fullName evidence="2">histidine kinase</fullName>
        <ecNumber evidence="2">2.7.13.3</ecNumber>
    </recommendedName>
</protein>
<feature type="region of interest" description="Disordered" evidence="9">
    <location>
        <begin position="1"/>
        <end position="24"/>
    </location>
</feature>
<keyword evidence="7" id="KW-0067">ATP-binding</keyword>
<evidence type="ECO:0000256" key="9">
    <source>
        <dbReference type="SAM" id="MobiDB-lite"/>
    </source>
</evidence>
<dbReference type="GO" id="GO:0016020">
    <property type="term" value="C:membrane"/>
    <property type="evidence" value="ECO:0007669"/>
    <property type="project" value="InterPro"/>
</dbReference>
<keyword evidence="13" id="KW-1185">Reference proteome</keyword>
<dbReference type="InterPro" id="IPR011712">
    <property type="entry name" value="Sig_transdc_His_kin_sub3_dim/P"/>
</dbReference>
<proteinExistence type="predicted"/>
<dbReference type="GO" id="GO:0005524">
    <property type="term" value="F:ATP binding"/>
    <property type="evidence" value="ECO:0007669"/>
    <property type="project" value="UniProtKB-KW"/>
</dbReference>
<sequence>MDGGTAGRDRGGGALPGGGEERGRGTWFRQHPRLIDLVVVLAIFAYNLPIQFGSVPEGLWPGTSLALSVALCAPYLWRRRRPLLVYACIQAAAFAQIGLGVGLLVADVLLLLAVYNLAVRMRWQVSAAAAAVTVAWLLIAVGPALSLGHLSIGDVGVLIAVIAWAWTWGRLVQTRRRYIGSLHERAEQLEREKAAEAAMAATAERTRIAREIHDVVSHSLSVMVVMSDGAATTIDAEPAQSKTAMLAVRDTGRTALADMRRMLGVLRDGEPGSRAPQPGIAQLDRLIEDSAAAGLPVTFSVEGQPGPVAASVDLTVYRVVQEALTNVRRHAGPSVTEVRVMVRHEKDMIRVSVSDDGAGPAENAAAQGGHGLIGMRERVAAHQGVLRTGARPDGGFEVNATVPKESAGL</sequence>
<dbReference type="InterPro" id="IPR036890">
    <property type="entry name" value="HATPase_C_sf"/>
</dbReference>
<evidence type="ECO:0000256" key="1">
    <source>
        <dbReference type="ARBA" id="ARBA00000085"/>
    </source>
</evidence>
<dbReference type="PANTHER" id="PTHR24421:SF10">
    <property type="entry name" value="NITRATE_NITRITE SENSOR PROTEIN NARQ"/>
    <property type="match status" value="1"/>
</dbReference>
<keyword evidence="3" id="KW-0597">Phosphoprotein</keyword>